<feature type="chain" id="PRO_5046082902" description="Lipoprotein" evidence="2">
    <location>
        <begin position="29"/>
        <end position="151"/>
    </location>
</feature>
<dbReference type="PROSITE" id="PS51257">
    <property type="entry name" value="PROKAR_LIPOPROTEIN"/>
    <property type="match status" value="1"/>
</dbReference>
<evidence type="ECO:0000313" key="4">
    <source>
        <dbReference type="Proteomes" id="UP001553843"/>
    </source>
</evidence>
<accession>A0ABV3LRK6</accession>
<proteinExistence type="predicted"/>
<keyword evidence="2" id="KW-0732">Signal</keyword>
<dbReference type="RefSeq" id="WP_359771463.1">
    <property type="nucleotide sequence ID" value="NZ_JBEYRR010000001.1"/>
</dbReference>
<dbReference type="Proteomes" id="UP001553843">
    <property type="component" value="Unassembled WGS sequence"/>
</dbReference>
<evidence type="ECO:0000313" key="3">
    <source>
        <dbReference type="EMBL" id="MEW2362082.1"/>
    </source>
</evidence>
<feature type="signal peptide" evidence="2">
    <location>
        <begin position="1"/>
        <end position="28"/>
    </location>
</feature>
<protein>
    <recommendedName>
        <fullName evidence="5">Lipoprotein</fullName>
    </recommendedName>
</protein>
<reference evidence="3 4" key="1">
    <citation type="submission" date="2024-06" db="EMBL/GenBank/DDBJ databases">
        <title>The Natural Products Discovery Center: Release of the First 8490 Sequenced Strains for Exploring Actinobacteria Biosynthetic Diversity.</title>
        <authorList>
            <person name="Kalkreuter E."/>
            <person name="Kautsar S.A."/>
            <person name="Yang D."/>
            <person name="Bader C.D."/>
            <person name="Teijaro C.N."/>
            <person name="Fluegel L."/>
            <person name="Davis C.M."/>
            <person name="Simpson J.R."/>
            <person name="Lauterbach L."/>
            <person name="Steele A.D."/>
            <person name="Gui C."/>
            <person name="Meng S."/>
            <person name="Li G."/>
            <person name="Viehrig K."/>
            <person name="Ye F."/>
            <person name="Su P."/>
            <person name="Kiefer A.F."/>
            <person name="Nichols A."/>
            <person name="Cepeda A.J."/>
            <person name="Yan W."/>
            <person name="Fan B."/>
            <person name="Jiang Y."/>
            <person name="Adhikari A."/>
            <person name="Zheng C.-J."/>
            <person name="Schuster L."/>
            <person name="Cowan T.M."/>
            <person name="Smanski M.J."/>
            <person name="Chevrette M.G."/>
            <person name="De Carvalho L.P.S."/>
            <person name="Shen B."/>
        </authorList>
    </citation>
    <scope>NUCLEOTIDE SEQUENCE [LARGE SCALE GENOMIC DNA]</scope>
    <source>
        <strain evidence="3 4">NPDC047833</strain>
    </source>
</reference>
<evidence type="ECO:0000256" key="1">
    <source>
        <dbReference type="SAM" id="MobiDB-lite"/>
    </source>
</evidence>
<evidence type="ECO:0008006" key="5">
    <source>
        <dbReference type="Google" id="ProtNLM"/>
    </source>
</evidence>
<name>A0ABV3LRK6_9ACTN</name>
<keyword evidence="4" id="KW-1185">Reference proteome</keyword>
<comment type="caution">
    <text evidence="3">The sequence shown here is derived from an EMBL/GenBank/DDBJ whole genome shotgun (WGS) entry which is preliminary data.</text>
</comment>
<dbReference type="EMBL" id="JBEYRS010000003">
    <property type="protein sequence ID" value="MEW2362082.1"/>
    <property type="molecule type" value="Genomic_DNA"/>
</dbReference>
<gene>
    <name evidence="3" type="ORF">AB0887_08995</name>
</gene>
<sequence length="151" mass="15454">MVIRGAGNRWLVAALAVSAALTSGCTVAPPDADGLPGVYRSDETGGEILLDSDGTFTATDISADEATGGGGTDLLDFSGQWEFVASEGSRDFVYLETKDGGLGKIGDIQLYVSERVTVAGIQLSPGGRPEVEIQPDPDGPPSLVLTKAATP</sequence>
<organism evidence="3 4">
    <name type="scientific">Streptomyces huasconensis</name>
    <dbReference type="NCBI Taxonomy" id="1854574"/>
    <lineage>
        <taxon>Bacteria</taxon>
        <taxon>Bacillati</taxon>
        <taxon>Actinomycetota</taxon>
        <taxon>Actinomycetes</taxon>
        <taxon>Kitasatosporales</taxon>
        <taxon>Streptomycetaceae</taxon>
        <taxon>Streptomyces</taxon>
    </lineage>
</organism>
<evidence type="ECO:0000256" key="2">
    <source>
        <dbReference type="SAM" id="SignalP"/>
    </source>
</evidence>
<feature type="region of interest" description="Disordered" evidence="1">
    <location>
        <begin position="123"/>
        <end position="151"/>
    </location>
</feature>